<evidence type="ECO:0000313" key="5">
    <source>
        <dbReference type="Proteomes" id="UP000434957"/>
    </source>
</evidence>
<evidence type="ECO:0000313" key="3">
    <source>
        <dbReference type="EMBL" id="KAE9352464.1"/>
    </source>
</evidence>
<proteinExistence type="predicted"/>
<gene>
    <name evidence="2" type="ORF">PR001_g4153</name>
    <name evidence="1" type="ORF">PR002_g4292</name>
    <name evidence="3" type="ORF">PR003_g4377</name>
</gene>
<protein>
    <submittedName>
        <fullName evidence="3">Uncharacterized protein</fullName>
    </submittedName>
</protein>
<comment type="caution">
    <text evidence="3">The sequence shown here is derived from an EMBL/GenBank/DDBJ whole genome shotgun (WGS) entry which is preliminary data.</text>
</comment>
<reference evidence="3 5" key="1">
    <citation type="submission" date="2018-08" db="EMBL/GenBank/DDBJ databases">
        <title>Genomic investigation of the strawberry pathogen Phytophthora fragariae indicates pathogenicity is determined by transcriptional variation in three key races.</title>
        <authorList>
            <person name="Adams T.M."/>
            <person name="Armitage A.D."/>
            <person name="Sobczyk M.K."/>
            <person name="Bates H.J."/>
            <person name="Dunwell J.M."/>
            <person name="Nellist C.F."/>
            <person name="Harrison R.J."/>
        </authorList>
    </citation>
    <scope>NUCLEOTIDE SEQUENCE [LARGE SCALE GENOMIC DNA]</scope>
    <source>
        <strain evidence="2 4">SCRP249</strain>
        <strain evidence="1 6">SCRP324</strain>
        <strain evidence="3 5">SCRP333</strain>
    </source>
</reference>
<dbReference type="Proteomes" id="UP000434957">
    <property type="component" value="Unassembled WGS sequence"/>
</dbReference>
<evidence type="ECO:0000313" key="2">
    <source>
        <dbReference type="EMBL" id="KAE9047599.1"/>
    </source>
</evidence>
<sequence length="36" mass="3909">MLVNAQLAQQSVKLYSDSYQVEDVNADDPDVTPAAL</sequence>
<dbReference type="EMBL" id="QXFV01000164">
    <property type="protein sequence ID" value="KAE9047599.1"/>
    <property type="molecule type" value="Genomic_DNA"/>
</dbReference>
<dbReference type="AlphaFoldDB" id="A0A6A4FWZ5"/>
<evidence type="ECO:0000313" key="1">
    <source>
        <dbReference type="EMBL" id="KAE9041735.1"/>
    </source>
</evidence>
<name>A0A6A4FWZ5_9STRA</name>
<evidence type="ECO:0000313" key="6">
    <source>
        <dbReference type="Proteomes" id="UP000435112"/>
    </source>
</evidence>
<dbReference type="EMBL" id="QXFU01000165">
    <property type="protein sequence ID" value="KAE9041735.1"/>
    <property type="molecule type" value="Genomic_DNA"/>
</dbReference>
<dbReference type="Proteomes" id="UP000435112">
    <property type="component" value="Unassembled WGS sequence"/>
</dbReference>
<accession>A0A6A4FWZ5</accession>
<keyword evidence="5" id="KW-1185">Reference proteome</keyword>
<evidence type="ECO:0000313" key="4">
    <source>
        <dbReference type="Proteomes" id="UP000429607"/>
    </source>
</evidence>
<organism evidence="3 5">
    <name type="scientific">Phytophthora rubi</name>
    <dbReference type="NCBI Taxonomy" id="129364"/>
    <lineage>
        <taxon>Eukaryota</taxon>
        <taxon>Sar</taxon>
        <taxon>Stramenopiles</taxon>
        <taxon>Oomycota</taxon>
        <taxon>Peronosporomycetes</taxon>
        <taxon>Peronosporales</taxon>
        <taxon>Peronosporaceae</taxon>
        <taxon>Phytophthora</taxon>
    </lineage>
</organism>
<dbReference type="Proteomes" id="UP000429607">
    <property type="component" value="Unassembled WGS sequence"/>
</dbReference>
<dbReference type="EMBL" id="QXFT01000165">
    <property type="protein sequence ID" value="KAE9352464.1"/>
    <property type="molecule type" value="Genomic_DNA"/>
</dbReference>